<feature type="domain" description="VTT" evidence="11">
    <location>
        <begin position="71"/>
        <end position="184"/>
    </location>
</feature>
<evidence type="ECO:0000259" key="10">
    <source>
        <dbReference type="Pfam" id="PF07992"/>
    </source>
</evidence>
<gene>
    <name evidence="12" type="ORF">EVA68_08790</name>
</gene>
<dbReference type="AlphaFoldDB" id="A0A520RWS3"/>
<comment type="cofactor">
    <cofactor evidence="1">
        <name>FAD</name>
        <dbReference type="ChEBI" id="CHEBI:57692"/>
    </cofactor>
</comment>
<comment type="caution">
    <text evidence="12">The sequence shown here is derived from an EMBL/GenBank/DDBJ whole genome shotgun (WGS) entry which is preliminary data.</text>
</comment>
<feature type="transmembrane region" description="Helical" evidence="9">
    <location>
        <begin position="83"/>
        <end position="109"/>
    </location>
</feature>
<dbReference type="GO" id="GO:0016668">
    <property type="term" value="F:oxidoreductase activity, acting on a sulfur group of donors, NAD(P) as acceptor"/>
    <property type="evidence" value="ECO:0007669"/>
    <property type="project" value="InterPro"/>
</dbReference>
<organism evidence="12 13">
    <name type="scientific">OM182 bacterium</name>
    <dbReference type="NCBI Taxonomy" id="2510334"/>
    <lineage>
        <taxon>Bacteria</taxon>
        <taxon>Pseudomonadati</taxon>
        <taxon>Pseudomonadota</taxon>
        <taxon>Gammaproteobacteria</taxon>
        <taxon>OMG group</taxon>
        <taxon>OM182 clade</taxon>
    </lineage>
</organism>
<dbReference type="PANTHER" id="PTHR43014">
    <property type="entry name" value="MERCURIC REDUCTASE"/>
    <property type="match status" value="1"/>
</dbReference>
<accession>A0A520RWS3</accession>
<evidence type="ECO:0000256" key="1">
    <source>
        <dbReference type="ARBA" id="ARBA00001974"/>
    </source>
</evidence>
<evidence type="ECO:0000256" key="2">
    <source>
        <dbReference type="ARBA" id="ARBA00007532"/>
    </source>
</evidence>
<evidence type="ECO:0000256" key="8">
    <source>
        <dbReference type="ARBA" id="ARBA00023284"/>
    </source>
</evidence>
<evidence type="ECO:0000259" key="11">
    <source>
        <dbReference type="Pfam" id="PF09335"/>
    </source>
</evidence>
<dbReference type="InterPro" id="IPR023753">
    <property type="entry name" value="FAD/NAD-binding_dom"/>
</dbReference>
<keyword evidence="4" id="KW-0274">FAD</keyword>
<dbReference type="SUPFAM" id="SSF51905">
    <property type="entry name" value="FAD/NAD(P)-binding domain"/>
    <property type="match status" value="1"/>
</dbReference>
<keyword evidence="7" id="KW-1015">Disulfide bond</keyword>
<sequence length="603" mass="66480">MKNKRLLSTVLVFLLVILLLVSDLNQYFSLERIQSEQVHIENFVADRPLFAAGIYFIIYVFLAAFAFPGALVITVLGGALFGFWVALALVSFASTIGATLSMLLARFILRDLIQERYRNELKGLNEGIEREGGMYLFALRLVPIIPFFLINLVMGLTKIKVTTFFLVSQIGMLAGTAVYVNAGKQLSQITNLSDVVSLEIVLAFLLVGMIPLLSKKMLELFRVKKAYSNFKKPKTFDSDLIVIGAGSGGLVSALVAATARAKVTLIEKGEMGGDCLNTGCIPSKALIRSARLASDLRRSVVFGFKPMTASFDFVELMERVNRIIGKIEPHDSAERYRSLGVDVHLGIGKLISPWEVLVNDQKISARQIIIATGAEPFVPSIPGIDKVPYLTSKTVWELKKLPERLVVLGGGPIGIELAQTFSRLSSDVTLIEESPLIMNREDSDISAFVRRALELDGVKIFTNHRAVSIQESGDSYNIVCQSEKKHETVIAFDNLILAVGRKAKVDTLGLEKLNIKMTPRGTIAVDDYLRTTLPNIYAIGDVAGPYQFTHTASHMAWYATVNALFGRFWKSKIDYSVIPWCTFSSPEVARVGLSENEAIQQGI</sequence>
<keyword evidence="6" id="KW-0560">Oxidoreductase</keyword>
<evidence type="ECO:0000256" key="6">
    <source>
        <dbReference type="ARBA" id="ARBA00023002"/>
    </source>
</evidence>
<evidence type="ECO:0000256" key="5">
    <source>
        <dbReference type="ARBA" id="ARBA00022857"/>
    </source>
</evidence>
<keyword evidence="9" id="KW-0812">Transmembrane</keyword>
<dbReference type="Proteomes" id="UP000316199">
    <property type="component" value="Unassembled WGS sequence"/>
</dbReference>
<dbReference type="PRINTS" id="PR00411">
    <property type="entry name" value="PNDRDTASEI"/>
</dbReference>
<dbReference type="InterPro" id="IPR036188">
    <property type="entry name" value="FAD/NAD-bd_sf"/>
</dbReference>
<evidence type="ECO:0000256" key="9">
    <source>
        <dbReference type="SAM" id="Phobius"/>
    </source>
</evidence>
<dbReference type="PROSITE" id="PS00076">
    <property type="entry name" value="PYRIDINE_REDOX_1"/>
    <property type="match status" value="1"/>
</dbReference>
<feature type="transmembrane region" description="Helical" evidence="9">
    <location>
        <begin position="239"/>
        <end position="259"/>
    </location>
</feature>
<feature type="non-terminal residue" evidence="12">
    <location>
        <position position="603"/>
    </location>
</feature>
<dbReference type="InterPro" id="IPR012999">
    <property type="entry name" value="Pyr_OxRdtase_I_AS"/>
</dbReference>
<feature type="domain" description="FAD/NAD(P)-binding" evidence="10">
    <location>
        <begin position="239"/>
        <end position="556"/>
    </location>
</feature>
<dbReference type="Gene3D" id="3.50.50.60">
    <property type="entry name" value="FAD/NAD(P)-binding domain"/>
    <property type="match status" value="1"/>
</dbReference>
<evidence type="ECO:0000256" key="3">
    <source>
        <dbReference type="ARBA" id="ARBA00022630"/>
    </source>
</evidence>
<feature type="transmembrane region" description="Helical" evidence="9">
    <location>
        <begin position="134"/>
        <end position="154"/>
    </location>
</feature>
<dbReference type="InterPro" id="IPR032816">
    <property type="entry name" value="VTT_dom"/>
</dbReference>
<keyword evidence="9" id="KW-0472">Membrane</keyword>
<dbReference type="PANTHER" id="PTHR43014:SF2">
    <property type="entry name" value="MERCURIC REDUCTASE"/>
    <property type="match status" value="1"/>
</dbReference>
<evidence type="ECO:0000313" key="13">
    <source>
        <dbReference type="Proteomes" id="UP000316199"/>
    </source>
</evidence>
<dbReference type="Pfam" id="PF09335">
    <property type="entry name" value="VTT_dom"/>
    <property type="match status" value="1"/>
</dbReference>
<proteinExistence type="inferred from homology"/>
<keyword evidence="8" id="KW-0676">Redox-active center</keyword>
<evidence type="ECO:0000256" key="4">
    <source>
        <dbReference type="ARBA" id="ARBA00022827"/>
    </source>
</evidence>
<dbReference type="GO" id="GO:0050660">
    <property type="term" value="F:flavin adenine dinucleotide binding"/>
    <property type="evidence" value="ECO:0007669"/>
    <property type="project" value="TreeGrafter"/>
</dbReference>
<name>A0A520RWS3_9GAMM</name>
<dbReference type="GO" id="GO:0003955">
    <property type="term" value="F:NAD(P)H dehydrogenase (quinone) activity"/>
    <property type="evidence" value="ECO:0007669"/>
    <property type="project" value="TreeGrafter"/>
</dbReference>
<feature type="transmembrane region" description="Helical" evidence="9">
    <location>
        <begin position="50"/>
        <end position="76"/>
    </location>
</feature>
<dbReference type="EMBL" id="SHAG01000072">
    <property type="protein sequence ID" value="RZO74611.1"/>
    <property type="molecule type" value="Genomic_DNA"/>
</dbReference>
<feature type="transmembrane region" description="Helical" evidence="9">
    <location>
        <begin position="200"/>
        <end position="218"/>
    </location>
</feature>
<evidence type="ECO:0000313" key="12">
    <source>
        <dbReference type="EMBL" id="RZO74611.1"/>
    </source>
</evidence>
<keyword evidence="5" id="KW-0521">NADP</keyword>
<reference evidence="12 13" key="1">
    <citation type="submission" date="2019-02" db="EMBL/GenBank/DDBJ databases">
        <title>Prokaryotic population dynamics and viral predation in marine succession experiment using metagenomics: the confinement effect.</title>
        <authorList>
            <person name="Haro-Moreno J.M."/>
            <person name="Rodriguez-Valera F."/>
            <person name="Lopez-Perez M."/>
        </authorList>
    </citation>
    <scope>NUCLEOTIDE SEQUENCE [LARGE SCALE GENOMIC DNA]</scope>
    <source>
        <strain evidence="12">MED-G157</strain>
    </source>
</reference>
<keyword evidence="3" id="KW-0285">Flavoprotein</keyword>
<dbReference type="GO" id="GO:0005886">
    <property type="term" value="C:plasma membrane"/>
    <property type="evidence" value="ECO:0007669"/>
    <property type="project" value="UniProtKB-ARBA"/>
</dbReference>
<evidence type="ECO:0000256" key="7">
    <source>
        <dbReference type="ARBA" id="ARBA00023157"/>
    </source>
</evidence>
<feature type="transmembrane region" description="Helical" evidence="9">
    <location>
        <begin position="161"/>
        <end position="180"/>
    </location>
</feature>
<comment type="similarity">
    <text evidence="2">Belongs to the class-I pyridine nucleotide-disulfide oxidoreductase family.</text>
</comment>
<protein>
    <submittedName>
        <fullName evidence="12">FAD-binding protein</fullName>
    </submittedName>
</protein>
<dbReference type="Pfam" id="PF07992">
    <property type="entry name" value="Pyr_redox_2"/>
    <property type="match status" value="1"/>
</dbReference>
<keyword evidence="9" id="KW-1133">Transmembrane helix</keyword>
<dbReference type="PRINTS" id="PR00368">
    <property type="entry name" value="FADPNR"/>
</dbReference>